<dbReference type="Proteomes" id="UP000596660">
    <property type="component" value="Unplaced"/>
</dbReference>
<reference evidence="2" key="2">
    <citation type="submission" date="2021-03" db="UniProtKB">
        <authorList>
            <consortium name="EnsemblPlants"/>
        </authorList>
    </citation>
    <scope>IDENTIFICATION</scope>
</reference>
<sequence length="93" mass="9077">AAALVVPAAVAAALAGPAAVAVALAGRGAGSVRVSTGEGLVLSHEKWVHQADWRVRVNTDVVVTKGIGIGLGGLHSRCGGEAACCGSSQGICY</sequence>
<feature type="signal peptide" evidence="1">
    <location>
        <begin position="1"/>
        <end position="15"/>
    </location>
</feature>
<dbReference type="EnsemblPlants" id="AUR62033742-RA">
    <property type="protein sequence ID" value="AUR62033742-RA:cds"/>
    <property type="gene ID" value="AUR62033742"/>
</dbReference>
<accession>A0A803MR41</accession>
<keyword evidence="1" id="KW-0732">Signal</keyword>
<feature type="chain" id="PRO_5031251243" evidence="1">
    <location>
        <begin position="16"/>
        <end position="93"/>
    </location>
</feature>
<keyword evidence="3" id="KW-1185">Reference proteome</keyword>
<name>A0A803MR41_CHEQI</name>
<evidence type="ECO:0000313" key="2">
    <source>
        <dbReference type="EnsemblPlants" id="AUR62033742-RA:cds"/>
    </source>
</evidence>
<proteinExistence type="predicted"/>
<dbReference type="Gramene" id="AUR62033742-RA">
    <property type="protein sequence ID" value="AUR62033742-RA:cds"/>
    <property type="gene ID" value="AUR62033742"/>
</dbReference>
<protein>
    <submittedName>
        <fullName evidence="2">Uncharacterized protein</fullName>
    </submittedName>
</protein>
<evidence type="ECO:0000313" key="3">
    <source>
        <dbReference type="Proteomes" id="UP000596660"/>
    </source>
</evidence>
<reference evidence="2" key="1">
    <citation type="journal article" date="2017" name="Nature">
        <title>The genome of Chenopodium quinoa.</title>
        <authorList>
            <person name="Jarvis D.E."/>
            <person name="Ho Y.S."/>
            <person name="Lightfoot D.J."/>
            <person name="Schmoeckel S.M."/>
            <person name="Li B."/>
            <person name="Borm T.J.A."/>
            <person name="Ohyanagi H."/>
            <person name="Mineta K."/>
            <person name="Michell C.T."/>
            <person name="Saber N."/>
            <person name="Kharbatia N.M."/>
            <person name="Rupper R.R."/>
            <person name="Sharp A.R."/>
            <person name="Dally N."/>
            <person name="Boughton B.A."/>
            <person name="Woo Y.H."/>
            <person name="Gao G."/>
            <person name="Schijlen E.G.W.M."/>
            <person name="Guo X."/>
            <person name="Momin A.A."/>
            <person name="Negrao S."/>
            <person name="Al-Babili S."/>
            <person name="Gehring C."/>
            <person name="Roessner U."/>
            <person name="Jung C."/>
            <person name="Murphy K."/>
            <person name="Arold S.T."/>
            <person name="Gojobori T."/>
            <person name="van der Linden C.G."/>
            <person name="van Loo E.N."/>
            <person name="Jellen E.N."/>
            <person name="Maughan P.J."/>
            <person name="Tester M."/>
        </authorList>
    </citation>
    <scope>NUCLEOTIDE SEQUENCE [LARGE SCALE GENOMIC DNA]</scope>
    <source>
        <strain evidence="2">cv. PI 614886</strain>
    </source>
</reference>
<organism evidence="2 3">
    <name type="scientific">Chenopodium quinoa</name>
    <name type="common">Quinoa</name>
    <dbReference type="NCBI Taxonomy" id="63459"/>
    <lineage>
        <taxon>Eukaryota</taxon>
        <taxon>Viridiplantae</taxon>
        <taxon>Streptophyta</taxon>
        <taxon>Embryophyta</taxon>
        <taxon>Tracheophyta</taxon>
        <taxon>Spermatophyta</taxon>
        <taxon>Magnoliopsida</taxon>
        <taxon>eudicotyledons</taxon>
        <taxon>Gunneridae</taxon>
        <taxon>Pentapetalae</taxon>
        <taxon>Caryophyllales</taxon>
        <taxon>Chenopodiaceae</taxon>
        <taxon>Chenopodioideae</taxon>
        <taxon>Atripliceae</taxon>
        <taxon>Chenopodium</taxon>
    </lineage>
</organism>
<evidence type="ECO:0000256" key="1">
    <source>
        <dbReference type="SAM" id="SignalP"/>
    </source>
</evidence>
<dbReference type="AlphaFoldDB" id="A0A803MR41"/>